<dbReference type="InterPro" id="IPR052929">
    <property type="entry name" value="RNase_H-like_EbsB-rel"/>
</dbReference>
<evidence type="ECO:0000259" key="1">
    <source>
        <dbReference type="Pfam" id="PF14111"/>
    </source>
</evidence>
<evidence type="ECO:0000313" key="2">
    <source>
        <dbReference type="EMBL" id="KAK6144379.1"/>
    </source>
</evidence>
<proteinExistence type="predicted"/>
<gene>
    <name evidence="2" type="ORF">DH2020_021199</name>
</gene>
<sequence length="309" mass="35455">MMEPNLSELSLHDEEEEGIFLDEDEEHQINQDFSLCLIGRFLTEKGINTFVMKNRLANIWRPSKGINIKEIGAQHYLFRFYRGGGTLIGCGMEGVGKTRKRQRVLKWVSNPIEKQRKPRPRKRGMVETTWHLFVNCPFSVSVWRVAGMGDLVEEWAEGNESVMDFVANCLLCMDEWKKAKCLMVLWSLWRERNNEFWNNVHASAKETLHAAVNYLTEWCATNFGSGTEKTFRAADPCAQTAKWSKPNRLQFKCNVDATLSLERNATGIGKVVRDDKGEFVVARTITFPGIFAPKEAEAIEVREALSWIK</sequence>
<dbReference type="PANTHER" id="PTHR47074:SF11">
    <property type="entry name" value="REVERSE TRANSCRIPTASE-LIKE PROTEIN"/>
    <property type="match status" value="1"/>
</dbReference>
<dbReference type="PANTHER" id="PTHR47074">
    <property type="entry name" value="BNAC02G40300D PROTEIN"/>
    <property type="match status" value="1"/>
</dbReference>
<dbReference type="Proteomes" id="UP001318860">
    <property type="component" value="Unassembled WGS sequence"/>
</dbReference>
<keyword evidence="3" id="KW-1185">Reference proteome</keyword>
<feature type="domain" description="DUF4283" evidence="1">
    <location>
        <begin position="30"/>
        <end position="81"/>
    </location>
</feature>
<dbReference type="InterPro" id="IPR025558">
    <property type="entry name" value="DUF4283"/>
</dbReference>
<dbReference type="Pfam" id="PF14111">
    <property type="entry name" value="DUF4283"/>
    <property type="match status" value="1"/>
</dbReference>
<evidence type="ECO:0000313" key="3">
    <source>
        <dbReference type="Proteomes" id="UP001318860"/>
    </source>
</evidence>
<name>A0ABR0WE72_REHGL</name>
<organism evidence="2 3">
    <name type="scientific">Rehmannia glutinosa</name>
    <name type="common">Chinese foxglove</name>
    <dbReference type="NCBI Taxonomy" id="99300"/>
    <lineage>
        <taxon>Eukaryota</taxon>
        <taxon>Viridiplantae</taxon>
        <taxon>Streptophyta</taxon>
        <taxon>Embryophyta</taxon>
        <taxon>Tracheophyta</taxon>
        <taxon>Spermatophyta</taxon>
        <taxon>Magnoliopsida</taxon>
        <taxon>eudicotyledons</taxon>
        <taxon>Gunneridae</taxon>
        <taxon>Pentapetalae</taxon>
        <taxon>asterids</taxon>
        <taxon>lamiids</taxon>
        <taxon>Lamiales</taxon>
        <taxon>Orobanchaceae</taxon>
        <taxon>Rehmannieae</taxon>
        <taxon>Rehmannia</taxon>
    </lineage>
</organism>
<comment type="caution">
    <text evidence="2">The sequence shown here is derived from an EMBL/GenBank/DDBJ whole genome shotgun (WGS) entry which is preliminary data.</text>
</comment>
<accession>A0ABR0WE72</accession>
<protein>
    <recommendedName>
        <fullName evidence="1">DUF4283 domain-containing protein</fullName>
    </recommendedName>
</protein>
<dbReference type="EMBL" id="JABTTQ020000012">
    <property type="protein sequence ID" value="KAK6144379.1"/>
    <property type="molecule type" value="Genomic_DNA"/>
</dbReference>
<reference evidence="2 3" key="1">
    <citation type="journal article" date="2021" name="Comput. Struct. Biotechnol. J.">
        <title>De novo genome assembly of the potent medicinal plant Rehmannia glutinosa using nanopore technology.</title>
        <authorList>
            <person name="Ma L."/>
            <person name="Dong C."/>
            <person name="Song C."/>
            <person name="Wang X."/>
            <person name="Zheng X."/>
            <person name="Niu Y."/>
            <person name="Chen S."/>
            <person name="Feng W."/>
        </authorList>
    </citation>
    <scope>NUCLEOTIDE SEQUENCE [LARGE SCALE GENOMIC DNA]</scope>
    <source>
        <strain evidence="2">DH-2019</strain>
    </source>
</reference>